<dbReference type="Proteomes" id="UP000320106">
    <property type="component" value="Unassembled WGS sequence"/>
</dbReference>
<name>A0A505C239_SALER</name>
<evidence type="ECO:0000313" key="1">
    <source>
        <dbReference type="EMBL" id="TPQ03832.1"/>
    </source>
</evidence>
<organism evidence="1 2">
    <name type="scientific">Salmonella enterica</name>
    <name type="common">Salmonella choleraesuis</name>
    <dbReference type="NCBI Taxonomy" id="28901"/>
    <lineage>
        <taxon>Bacteria</taxon>
        <taxon>Pseudomonadati</taxon>
        <taxon>Pseudomonadota</taxon>
        <taxon>Gammaproteobacteria</taxon>
        <taxon>Enterobacterales</taxon>
        <taxon>Enterobacteriaceae</taxon>
        <taxon>Salmonella</taxon>
    </lineage>
</organism>
<dbReference type="EMBL" id="VFRH01000051">
    <property type="protein sequence ID" value="TPQ03832.1"/>
    <property type="molecule type" value="Genomic_DNA"/>
</dbReference>
<gene>
    <name evidence="1" type="ORF">FJR63_23870</name>
</gene>
<evidence type="ECO:0000313" key="2">
    <source>
        <dbReference type="Proteomes" id="UP000320106"/>
    </source>
</evidence>
<dbReference type="AlphaFoldDB" id="A0A505C239"/>
<dbReference type="InterPro" id="IPR024410">
    <property type="entry name" value="Phage_TAC_12"/>
</dbReference>
<comment type="caution">
    <text evidence="1">The sequence shown here is derived from an EMBL/GenBank/DDBJ whole genome shotgun (WGS) entry which is preliminary data.</text>
</comment>
<reference evidence="1 2" key="1">
    <citation type="submission" date="2019-06" db="EMBL/GenBank/DDBJ databases">
        <title>Comparative genome anaysis of Salmonella and Staphylococcus aureus isolated from China.</title>
        <authorList>
            <person name="Li L."/>
        </authorList>
    </citation>
    <scope>NUCLEOTIDE SEQUENCE [LARGE SCALE GENOMIC DNA]</scope>
    <source>
        <strain evidence="1 2">GSJ/2016-Sal.-012</strain>
    </source>
</reference>
<sequence>MSEFSLSKLKTALLKTKSEPVETEIFGTKVYLRRLTAAELIDHEDALIEAQTEGNSRKASELSVQIVVDSLVTPDGEPIKDSDKPTAQELLAAHDTVELLDAIAKVKKHSIGKLETAEKKLSDSPWLELIFWL</sequence>
<dbReference type="RefSeq" id="WP_219914864.1">
    <property type="nucleotide sequence ID" value="NZ_VFRH01000051.1"/>
</dbReference>
<protein>
    <recommendedName>
        <fullName evidence="3">Phage tail protein</fullName>
    </recommendedName>
</protein>
<feature type="non-terminal residue" evidence="1">
    <location>
        <position position="133"/>
    </location>
</feature>
<proteinExistence type="predicted"/>
<accession>A0A505C239</accession>
<evidence type="ECO:0008006" key="3">
    <source>
        <dbReference type="Google" id="ProtNLM"/>
    </source>
</evidence>
<dbReference type="Pfam" id="PF16462">
    <property type="entry name" value="Phage_TAC_14"/>
    <property type="match status" value="1"/>
</dbReference>